<keyword evidence="5" id="KW-0963">Cytoplasm</keyword>
<dbReference type="NCBIfam" id="NF009905">
    <property type="entry name" value="PRK13368.1"/>
    <property type="match status" value="1"/>
</dbReference>
<comment type="similarity">
    <text evidence="5">Belongs to the KdsB family.</text>
</comment>
<dbReference type="FunFam" id="3.90.550.10:FF:000011">
    <property type="entry name" value="3-deoxy-manno-octulosonate cytidylyltransferase"/>
    <property type="match status" value="1"/>
</dbReference>
<gene>
    <name evidence="5 6" type="primary">kdsB</name>
    <name evidence="6" type="ORF">E4680_09480</name>
</gene>
<dbReference type="NCBIfam" id="TIGR00466">
    <property type="entry name" value="kdsB"/>
    <property type="match status" value="1"/>
</dbReference>
<proteinExistence type="inferred from homology"/>
<dbReference type="OrthoDB" id="9815559at2"/>
<dbReference type="UniPathway" id="UPA00358">
    <property type="reaction ID" value="UER00476"/>
</dbReference>
<dbReference type="Gene3D" id="3.90.550.10">
    <property type="entry name" value="Spore Coat Polysaccharide Biosynthesis Protein SpsA, Chain A"/>
    <property type="match status" value="1"/>
</dbReference>
<evidence type="ECO:0000256" key="3">
    <source>
        <dbReference type="ARBA" id="ARBA00022695"/>
    </source>
</evidence>
<evidence type="ECO:0000256" key="1">
    <source>
        <dbReference type="ARBA" id="ARBA00004370"/>
    </source>
</evidence>
<dbReference type="HAMAP" id="MF_00057">
    <property type="entry name" value="KdsB"/>
    <property type="match status" value="1"/>
</dbReference>
<evidence type="ECO:0000256" key="5">
    <source>
        <dbReference type="HAMAP-Rule" id="MF_00057"/>
    </source>
</evidence>
<evidence type="ECO:0000256" key="4">
    <source>
        <dbReference type="ARBA" id="ARBA00022985"/>
    </source>
</evidence>
<dbReference type="CDD" id="cd02517">
    <property type="entry name" value="CMP-KDO-Synthetase"/>
    <property type="match status" value="1"/>
</dbReference>
<dbReference type="InterPro" id="IPR004528">
    <property type="entry name" value="KdsB"/>
</dbReference>
<evidence type="ECO:0000256" key="2">
    <source>
        <dbReference type="ARBA" id="ARBA00022679"/>
    </source>
</evidence>
<dbReference type="InterPro" id="IPR003329">
    <property type="entry name" value="Cytidylyl_trans"/>
</dbReference>
<dbReference type="PANTHER" id="PTHR42866:SF2">
    <property type="entry name" value="3-DEOXY-MANNO-OCTULOSONATE CYTIDYLYLTRANSFERASE, MITOCHONDRIAL"/>
    <property type="match status" value="1"/>
</dbReference>
<reference evidence="6 7" key="1">
    <citation type="journal article" date="2019" name="ISME J.">
        <title>Candidatus Macondimonas diazotrophica, a novel gammaproteobacterial genus dominating crude-oil-contaminated coastal sediments.</title>
        <authorList>
            <person name="Karthikeyan S."/>
            <person name="Konstantinidis K."/>
        </authorList>
    </citation>
    <scope>NUCLEOTIDE SEQUENCE [LARGE SCALE GENOMIC DNA]</scope>
    <source>
        <strain evidence="6 7">KTK01</strain>
    </source>
</reference>
<evidence type="ECO:0000313" key="7">
    <source>
        <dbReference type="Proteomes" id="UP000297890"/>
    </source>
</evidence>
<dbReference type="Pfam" id="PF02348">
    <property type="entry name" value="CTP_transf_3"/>
    <property type="match status" value="1"/>
</dbReference>
<comment type="pathway">
    <text evidence="5">Nucleotide-sugar biosynthesis; CMP-3-deoxy-D-manno-octulosonate biosynthesis; CMP-3-deoxy-D-manno-octulosonate from 3-deoxy-D-manno-octulosonate and CTP: step 1/1.</text>
</comment>
<organism evidence="6 7">
    <name type="scientific">Candidatus Macondimonas diazotrophica</name>
    <dbReference type="NCBI Taxonomy" id="2305248"/>
    <lineage>
        <taxon>Bacteria</taxon>
        <taxon>Pseudomonadati</taxon>
        <taxon>Pseudomonadota</taxon>
        <taxon>Gammaproteobacteria</taxon>
        <taxon>Chromatiales</taxon>
        <taxon>Ectothiorhodospiraceae</taxon>
        <taxon>Candidatus Macondimonas</taxon>
    </lineage>
</organism>
<keyword evidence="3 5" id="KW-0548">Nucleotidyltransferase</keyword>
<keyword evidence="4 5" id="KW-0448">Lipopolysaccharide biosynthesis</keyword>
<dbReference type="RefSeq" id="WP_135282160.1">
    <property type="nucleotide sequence ID" value="NZ_SRIO01000011.1"/>
</dbReference>
<dbReference type="EMBL" id="SRIO01000011">
    <property type="protein sequence ID" value="TFZ82232.1"/>
    <property type="molecule type" value="Genomic_DNA"/>
</dbReference>
<comment type="function">
    <text evidence="5">Activates KDO (a required 8-carbon sugar) for incorporation into bacterial lipopolysaccharide in Gram-negative bacteria.</text>
</comment>
<name>A0A4Z0F7M4_9GAMM</name>
<dbReference type="SUPFAM" id="SSF53448">
    <property type="entry name" value="Nucleotide-diphospho-sugar transferases"/>
    <property type="match status" value="1"/>
</dbReference>
<evidence type="ECO:0000313" key="6">
    <source>
        <dbReference type="EMBL" id="TFZ82232.1"/>
    </source>
</evidence>
<dbReference type="NCBIfam" id="NF003952">
    <property type="entry name" value="PRK05450.1-5"/>
    <property type="match status" value="1"/>
</dbReference>
<dbReference type="GO" id="GO:0033468">
    <property type="term" value="P:CMP-keto-3-deoxy-D-manno-octulosonic acid biosynthetic process"/>
    <property type="evidence" value="ECO:0007669"/>
    <property type="project" value="UniProtKB-UniRule"/>
</dbReference>
<dbReference type="Proteomes" id="UP000297890">
    <property type="component" value="Unassembled WGS sequence"/>
</dbReference>
<dbReference type="PANTHER" id="PTHR42866">
    <property type="entry name" value="3-DEOXY-MANNO-OCTULOSONATE CYTIDYLYLTRANSFERASE"/>
    <property type="match status" value="1"/>
</dbReference>
<dbReference type="AlphaFoldDB" id="A0A4Z0F7M4"/>
<accession>A0A4Z0F7M4</accession>
<dbReference type="GO" id="GO:0005829">
    <property type="term" value="C:cytosol"/>
    <property type="evidence" value="ECO:0007669"/>
    <property type="project" value="TreeGrafter"/>
</dbReference>
<keyword evidence="2 5" id="KW-0808">Transferase</keyword>
<sequence>MPFKVVIPARHGATRLPGKPLRLIAGLPMVQHVYQRALESGAEEVIVATEHELVAQMARSFGATVCMTGEQHLCGTDRIAEVVEQRGWPDDTVVVNLQGDEPTMPAVNVARVAEHLLTQTQAPVTTLCTPIGTVEELLDPNVVKVVLDQDDLALYFSRAPIPWHRDGGFSHDAGMPPGLWLRHLGIYAYRAGALRTFASLVPSELERQESLEQLRFQWGGIRIHVGDAPALPGSAVDTEADLERVEAALRRPSA</sequence>
<comment type="catalytic activity">
    <reaction evidence="5">
        <text>3-deoxy-alpha-D-manno-oct-2-ulosonate + CTP = CMP-3-deoxy-beta-D-manno-octulosonate + diphosphate</text>
        <dbReference type="Rhea" id="RHEA:23448"/>
        <dbReference type="ChEBI" id="CHEBI:33019"/>
        <dbReference type="ChEBI" id="CHEBI:37563"/>
        <dbReference type="ChEBI" id="CHEBI:85986"/>
        <dbReference type="ChEBI" id="CHEBI:85987"/>
        <dbReference type="EC" id="2.7.7.38"/>
    </reaction>
</comment>
<protein>
    <recommendedName>
        <fullName evidence="5">3-deoxy-manno-octulosonate cytidylyltransferase</fullName>
        <ecNumber evidence="5">2.7.7.38</ecNumber>
    </recommendedName>
    <alternativeName>
        <fullName evidence="5">CMP-2-keto-3-deoxyoctulosonic acid synthase</fullName>
        <shortName evidence="5">CKS</shortName>
        <shortName evidence="5">CMP-KDO synthase</shortName>
    </alternativeName>
</protein>
<comment type="caution">
    <text evidence="6">The sequence shown here is derived from an EMBL/GenBank/DDBJ whole genome shotgun (WGS) entry which is preliminary data.</text>
</comment>
<dbReference type="GO" id="GO:0009103">
    <property type="term" value="P:lipopolysaccharide biosynthetic process"/>
    <property type="evidence" value="ECO:0007669"/>
    <property type="project" value="UniProtKB-UniRule"/>
</dbReference>
<keyword evidence="7" id="KW-1185">Reference proteome</keyword>
<dbReference type="GO" id="GO:0008690">
    <property type="term" value="F:3-deoxy-manno-octulosonate cytidylyltransferase activity"/>
    <property type="evidence" value="ECO:0007669"/>
    <property type="project" value="UniProtKB-UniRule"/>
</dbReference>
<dbReference type="EC" id="2.7.7.38" evidence="5"/>
<dbReference type="InterPro" id="IPR029044">
    <property type="entry name" value="Nucleotide-diphossugar_trans"/>
</dbReference>
<dbReference type="GO" id="GO:0016020">
    <property type="term" value="C:membrane"/>
    <property type="evidence" value="ECO:0007669"/>
    <property type="project" value="UniProtKB-SubCell"/>
</dbReference>
<comment type="subcellular location">
    <subcellularLocation>
        <location evidence="5">Cytoplasm</location>
    </subcellularLocation>
    <subcellularLocation>
        <location evidence="1">Membrane</location>
    </subcellularLocation>
</comment>